<proteinExistence type="predicted"/>
<dbReference type="Proteomes" id="UP000485058">
    <property type="component" value="Unassembled WGS sequence"/>
</dbReference>
<feature type="non-terminal residue" evidence="1">
    <location>
        <position position="1"/>
    </location>
</feature>
<keyword evidence="2" id="KW-1185">Reference proteome</keyword>
<dbReference type="InterPro" id="IPR038538">
    <property type="entry name" value="MTERF_sf"/>
</dbReference>
<dbReference type="Gene3D" id="1.25.70.10">
    <property type="entry name" value="Transcription termination factor 3, mitochondrial"/>
    <property type="match status" value="1"/>
</dbReference>
<comment type="caution">
    <text evidence="1">The sequence shown here is derived from an EMBL/GenBank/DDBJ whole genome shotgun (WGS) entry which is preliminary data.</text>
</comment>
<name>A0A699YIP8_HAELA</name>
<organism evidence="1 2">
    <name type="scientific">Haematococcus lacustris</name>
    <name type="common">Green alga</name>
    <name type="synonym">Haematococcus pluvialis</name>
    <dbReference type="NCBI Taxonomy" id="44745"/>
    <lineage>
        <taxon>Eukaryota</taxon>
        <taxon>Viridiplantae</taxon>
        <taxon>Chlorophyta</taxon>
        <taxon>core chlorophytes</taxon>
        <taxon>Chlorophyceae</taxon>
        <taxon>CS clade</taxon>
        <taxon>Chlamydomonadales</taxon>
        <taxon>Haematococcaceae</taxon>
        <taxon>Haematococcus</taxon>
    </lineage>
</organism>
<dbReference type="AlphaFoldDB" id="A0A699YIP8"/>
<evidence type="ECO:0000313" key="1">
    <source>
        <dbReference type="EMBL" id="GFH07768.1"/>
    </source>
</evidence>
<protein>
    <submittedName>
        <fullName evidence="1">Uncharacterized protein</fullName>
    </submittedName>
</protein>
<feature type="non-terminal residue" evidence="1">
    <location>
        <position position="158"/>
    </location>
</feature>
<reference evidence="1 2" key="1">
    <citation type="submission" date="2020-02" db="EMBL/GenBank/DDBJ databases">
        <title>Draft genome sequence of Haematococcus lacustris strain NIES-144.</title>
        <authorList>
            <person name="Morimoto D."/>
            <person name="Nakagawa S."/>
            <person name="Yoshida T."/>
            <person name="Sawayama S."/>
        </authorList>
    </citation>
    <scope>NUCLEOTIDE SEQUENCE [LARGE SCALE GENOMIC DNA]</scope>
    <source>
        <strain evidence="1 2">NIES-144</strain>
    </source>
</reference>
<evidence type="ECO:0000313" key="2">
    <source>
        <dbReference type="Proteomes" id="UP000485058"/>
    </source>
</evidence>
<accession>A0A699YIP8</accession>
<sequence>LPAADEDEWGERDDPSDPWVQAVNRQAQQLGPLLLLPRHRIRRMAIRYPRVLQLDAADVGARLLSLKALLQGADVVYLMEQHPMLFLMGSPAEMEQRVGAGLAQLQRELKGANITALVMVDPELLFMDLDHGLRELRQLWDVDEQALDNSEPHELAFA</sequence>
<gene>
    <name evidence="1" type="ORF">HaLaN_02618</name>
</gene>
<dbReference type="EMBL" id="BLLF01000114">
    <property type="protein sequence ID" value="GFH07768.1"/>
    <property type="molecule type" value="Genomic_DNA"/>
</dbReference>